<evidence type="ECO:0000313" key="2">
    <source>
        <dbReference type="WBParaSite" id="nRc.2.0.1.t41998-RA"/>
    </source>
</evidence>
<dbReference type="AlphaFoldDB" id="A0A915KTA9"/>
<keyword evidence="1" id="KW-1185">Reference proteome</keyword>
<sequence>MIHNLTMAGAKTTEPNNDVLLRIVAISAHNVSTAGYLENAPREPSFKSPFGNSPVIDSFSQAEYYCTFDCTNLGTNVELYIKSSCKSRAFRMLVNDLWQFVAADNTVRYCKCAFSQSVTVNASDRLQQKTPLTGCAKAM</sequence>
<proteinExistence type="predicted"/>
<dbReference type="Proteomes" id="UP000887565">
    <property type="component" value="Unplaced"/>
</dbReference>
<name>A0A915KTA9_ROMCU</name>
<dbReference type="WBParaSite" id="nRc.2.0.1.t41998-RA">
    <property type="protein sequence ID" value="nRc.2.0.1.t41998-RA"/>
    <property type="gene ID" value="nRc.2.0.1.g41998"/>
</dbReference>
<organism evidence="1 2">
    <name type="scientific">Romanomermis culicivorax</name>
    <name type="common">Nematode worm</name>
    <dbReference type="NCBI Taxonomy" id="13658"/>
    <lineage>
        <taxon>Eukaryota</taxon>
        <taxon>Metazoa</taxon>
        <taxon>Ecdysozoa</taxon>
        <taxon>Nematoda</taxon>
        <taxon>Enoplea</taxon>
        <taxon>Dorylaimia</taxon>
        <taxon>Mermithida</taxon>
        <taxon>Mermithoidea</taxon>
        <taxon>Mermithidae</taxon>
        <taxon>Romanomermis</taxon>
    </lineage>
</organism>
<protein>
    <submittedName>
        <fullName evidence="2">Uncharacterized protein</fullName>
    </submittedName>
</protein>
<evidence type="ECO:0000313" key="1">
    <source>
        <dbReference type="Proteomes" id="UP000887565"/>
    </source>
</evidence>
<accession>A0A915KTA9</accession>
<reference evidence="2" key="1">
    <citation type="submission" date="2022-11" db="UniProtKB">
        <authorList>
            <consortium name="WormBaseParasite"/>
        </authorList>
    </citation>
    <scope>IDENTIFICATION</scope>
</reference>